<dbReference type="KEGG" id="mri:Mal4_19520"/>
<protein>
    <submittedName>
        <fullName evidence="1">Uncharacterized protein</fullName>
    </submittedName>
</protein>
<dbReference type="RefSeq" id="WP_145368611.1">
    <property type="nucleotide sequence ID" value="NZ_CP036275.1"/>
</dbReference>
<proteinExistence type="predicted"/>
<organism evidence="1 2">
    <name type="scientific">Maioricimonas rarisocia</name>
    <dbReference type="NCBI Taxonomy" id="2528026"/>
    <lineage>
        <taxon>Bacteria</taxon>
        <taxon>Pseudomonadati</taxon>
        <taxon>Planctomycetota</taxon>
        <taxon>Planctomycetia</taxon>
        <taxon>Planctomycetales</taxon>
        <taxon>Planctomycetaceae</taxon>
        <taxon>Maioricimonas</taxon>
    </lineage>
</organism>
<dbReference type="OrthoDB" id="2961996at2"/>
<evidence type="ECO:0000313" key="1">
    <source>
        <dbReference type="EMBL" id="QDU37637.1"/>
    </source>
</evidence>
<accession>A0A517Z5A7</accession>
<dbReference type="Proteomes" id="UP000320496">
    <property type="component" value="Chromosome"/>
</dbReference>
<name>A0A517Z5A7_9PLAN</name>
<dbReference type="EMBL" id="CP036275">
    <property type="protein sequence ID" value="QDU37637.1"/>
    <property type="molecule type" value="Genomic_DNA"/>
</dbReference>
<dbReference type="AlphaFoldDB" id="A0A517Z5A7"/>
<sequence length="187" mass="21295">MNAEILRHTLKREFSSLEFARNEFPMLTTWGVKDESICVHSLGCNYLGALGRQLGFWAINEYPVRVSTRYIRPDIVWWTRPDGFPLLLGEFERFEPGQTSKLIDKARNLMQTYEALERKPEALLLMAWTIAGTEISANRVVRSVAFDGFRTQEGQLIEGLGTEATFVLAHAIFGQSNGQLRLLEVQT</sequence>
<gene>
    <name evidence="1" type="ORF">Mal4_19520</name>
</gene>
<evidence type="ECO:0000313" key="2">
    <source>
        <dbReference type="Proteomes" id="UP000320496"/>
    </source>
</evidence>
<keyword evidence="2" id="KW-1185">Reference proteome</keyword>
<reference evidence="1 2" key="1">
    <citation type="submission" date="2019-02" db="EMBL/GenBank/DDBJ databases">
        <title>Deep-cultivation of Planctomycetes and their phenomic and genomic characterization uncovers novel biology.</title>
        <authorList>
            <person name="Wiegand S."/>
            <person name="Jogler M."/>
            <person name="Boedeker C."/>
            <person name="Pinto D."/>
            <person name="Vollmers J."/>
            <person name="Rivas-Marin E."/>
            <person name="Kohn T."/>
            <person name="Peeters S.H."/>
            <person name="Heuer A."/>
            <person name="Rast P."/>
            <person name="Oberbeckmann S."/>
            <person name="Bunk B."/>
            <person name="Jeske O."/>
            <person name="Meyerdierks A."/>
            <person name="Storesund J.E."/>
            <person name="Kallscheuer N."/>
            <person name="Luecker S."/>
            <person name="Lage O.M."/>
            <person name="Pohl T."/>
            <person name="Merkel B.J."/>
            <person name="Hornburger P."/>
            <person name="Mueller R.-W."/>
            <person name="Bruemmer F."/>
            <person name="Labrenz M."/>
            <person name="Spormann A.M."/>
            <person name="Op den Camp H."/>
            <person name="Overmann J."/>
            <person name="Amann R."/>
            <person name="Jetten M.S.M."/>
            <person name="Mascher T."/>
            <person name="Medema M.H."/>
            <person name="Devos D.P."/>
            <person name="Kaster A.-K."/>
            <person name="Ovreas L."/>
            <person name="Rohde M."/>
            <person name="Galperin M.Y."/>
            <person name="Jogler C."/>
        </authorList>
    </citation>
    <scope>NUCLEOTIDE SEQUENCE [LARGE SCALE GENOMIC DNA]</scope>
    <source>
        <strain evidence="1 2">Mal4</strain>
    </source>
</reference>